<feature type="binding site" evidence="12">
    <location>
        <position position="133"/>
    </location>
    <ligand>
        <name>L-glutamate</name>
        <dbReference type="ChEBI" id="CHEBI:29985"/>
    </ligand>
</feature>
<evidence type="ECO:0000256" key="7">
    <source>
        <dbReference type="ARBA" id="ARBA00022801"/>
    </source>
</evidence>
<evidence type="ECO:0000256" key="6">
    <source>
        <dbReference type="ARBA" id="ARBA00022679"/>
    </source>
</evidence>
<accession>A0A163JHH0</accession>
<keyword evidence="8" id="KW-0325">Glycoprotein</keyword>
<dbReference type="PANTHER" id="PTHR11686">
    <property type="entry name" value="GAMMA GLUTAMYL TRANSPEPTIDASE"/>
    <property type="match status" value="1"/>
</dbReference>
<dbReference type="Gene3D" id="1.10.246.130">
    <property type="match status" value="1"/>
</dbReference>
<dbReference type="Gene3D" id="3.60.20.40">
    <property type="match status" value="1"/>
</dbReference>
<feature type="active site" description="Nucleophile" evidence="11">
    <location>
        <position position="402"/>
    </location>
</feature>
<dbReference type="FunCoup" id="A0A163JHH0">
    <property type="interactions" value="126"/>
</dbReference>
<dbReference type="STRING" id="4829.A0A163JHH0"/>
<dbReference type="UniPathway" id="UPA00204"/>
<evidence type="ECO:0000256" key="1">
    <source>
        <dbReference type="ARBA" id="ARBA00001049"/>
    </source>
</evidence>
<dbReference type="OrthoDB" id="1081007at2759"/>
<dbReference type="SUPFAM" id="SSF56235">
    <property type="entry name" value="N-terminal nucleophile aminohydrolases (Ntn hydrolases)"/>
    <property type="match status" value="1"/>
</dbReference>
<keyword evidence="14" id="KW-0812">Transmembrane</keyword>
<dbReference type="AlphaFoldDB" id="A0A163JHH0"/>
<dbReference type="InterPro" id="IPR043137">
    <property type="entry name" value="GGT_ssub_C"/>
</dbReference>
<comment type="catalytic activity">
    <reaction evidence="2 13">
        <text>glutathione + H2O = L-cysteinylglycine + L-glutamate</text>
        <dbReference type="Rhea" id="RHEA:28807"/>
        <dbReference type="ChEBI" id="CHEBI:15377"/>
        <dbReference type="ChEBI" id="CHEBI:29985"/>
        <dbReference type="ChEBI" id="CHEBI:57925"/>
        <dbReference type="ChEBI" id="CHEBI:61694"/>
        <dbReference type="EC" id="3.4.19.13"/>
    </reaction>
</comment>
<evidence type="ECO:0000256" key="5">
    <source>
        <dbReference type="ARBA" id="ARBA00022670"/>
    </source>
</evidence>
<evidence type="ECO:0000313" key="16">
    <source>
        <dbReference type="Proteomes" id="UP000078561"/>
    </source>
</evidence>
<dbReference type="PRINTS" id="PR01210">
    <property type="entry name" value="GGTRANSPTASE"/>
</dbReference>
<dbReference type="InterPro" id="IPR000101">
    <property type="entry name" value="GGT_peptidase"/>
</dbReference>
<dbReference type="FunFam" id="1.10.246.130:FF:000005">
    <property type="entry name" value="Gamma-glutamyltranspeptidase 1, putative"/>
    <property type="match status" value="1"/>
</dbReference>
<reference evidence="15" key="1">
    <citation type="submission" date="2016-04" db="EMBL/GenBank/DDBJ databases">
        <authorList>
            <person name="Evans L.H."/>
            <person name="Alamgir A."/>
            <person name="Owens N."/>
            <person name="Weber N.D."/>
            <person name="Virtaneva K."/>
            <person name="Barbian K."/>
            <person name="Babar A."/>
            <person name="Rosenke K."/>
        </authorList>
    </citation>
    <scope>NUCLEOTIDE SEQUENCE [LARGE SCALE GENOMIC DNA]</scope>
    <source>
        <strain evidence="15">CBS 101.48</strain>
    </source>
</reference>
<comment type="similarity">
    <text evidence="4">Belongs to the gamma-glutamyltransferase family.</text>
</comment>
<keyword evidence="16" id="KW-1185">Reference proteome</keyword>
<comment type="catalytic activity">
    <reaction evidence="10 13">
        <text>an N-terminal (5-L-glutamyl)-[peptide] + an alpha-amino acid = 5-L-glutamyl amino acid + an N-terminal L-alpha-aminoacyl-[peptide]</text>
        <dbReference type="Rhea" id="RHEA:23904"/>
        <dbReference type="Rhea" id="RHEA-COMP:9780"/>
        <dbReference type="Rhea" id="RHEA-COMP:9795"/>
        <dbReference type="ChEBI" id="CHEBI:77644"/>
        <dbReference type="ChEBI" id="CHEBI:78597"/>
        <dbReference type="ChEBI" id="CHEBI:78599"/>
        <dbReference type="ChEBI" id="CHEBI:78608"/>
        <dbReference type="EC" id="2.3.2.2"/>
    </reaction>
</comment>
<comment type="pathway">
    <text evidence="3 13">Sulfur metabolism; glutathione metabolism.</text>
</comment>
<feature type="binding site" evidence="12">
    <location>
        <position position="444"/>
    </location>
    <ligand>
        <name>L-glutamate</name>
        <dbReference type="ChEBI" id="CHEBI:29985"/>
    </ligand>
</feature>
<comment type="catalytic activity">
    <reaction evidence="1 13">
        <text>an S-substituted glutathione + H2O = an S-substituted L-cysteinylglycine + L-glutamate</text>
        <dbReference type="Rhea" id="RHEA:59468"/>
        <dbReference type="ChEBI" id="CHEBI:15377"/>
        <dbReference type="ChEBI" id="CHEBI:29985"/>
        <dbReference type="ChEBI" id="CHEBI:90779"/>
        <dbReference type="ChEBI" id="CHEBI:143103"/>
        <dbReference type="EC" id="3.4.19.13"/>
    </reaction>
</comment>
<keyword evidence="14" id="KW-1133">Transmembrane helix</keyword>
<feature type="binding site" evidence="12">
    <location>
        <begin position="472"/>
        <end position="473"/>
    </location>
    <ligand>
        <name>L-glutamate</name>
        <dbReference type="ChEBI" id="CHEBI:29985"/>
    </ligand>
</feature>
<evidence type="ECO:0000256" key="9">
    <source>
        <dbReference type="ARBA" id="ARBA00023315"/>
    </source>
</evidence>
<dbReference type="EC" id="2.3.2.2" evidence="13"/>
<gene>
    <name evidence="15" type="primary">ABSGL_07082.1 scaffold 8717</name>
</gene>
<dbReference type="EC" id="3.4.19.13" evidence="13"/>
<dbReference type="GO" id="GO:0006751">
    <property type="term" value="P:glutathione catabolic process"/>
    <property type="evidence" value="ECO:0007669"/>
    <property type="project" value="UniProtKB-UniRule"/>
</dbReference>
<dbReference type="InParanoid" id="A0A163JHH0"/>
<keyword evidence="9 13" id="KW-0012">Acyltransferase</keyword>
<dbReference type="GO" id="GO:0006508">
    <property type="term" value="P:proteolysis"/>
    <property type="evidence" value="ECO:0007669"/>
    <property type="project" value="UniProtKB-KW"/>
</dbReference>
<dbReference type="FunFam" id="3.60.20.40:FF:000001">
    <property type="entry name" value="Gamma-glutamyltranspeptidase 1"/>
    <property type="match status" value="1"/>
</dbReference>
<keyword evidence="7 13" id="KW-0378">Hydrolase</keyword>
<feature type="binding site" evidence="12">
    <location>
        <position position="494"/>
    </location>
    <ligand>
        <name>L-glutamate</name>
        <dbReference type="ChEBI" id="CHEBI:29985"/>
    </ligand>
</feature>
<feature type="binding site" evidence="12">
    <location>
        <begin position="420"/>
        <end position="422"/>
    </location>
    <ligand>
        <name>L-glutamate</name>
        <dbReference type="ChEBI" id="CHEBI:29985"/>
    </ligand>
</feature>
<evidence type="ECO:0000256" key="14">
    <source>
        <dbReference type="SAM" id="Phobius"/>
    </source>
</evidence>
<dbReference type="InterPro" id="IPR029055">
    <property type="entry name" value="Ntn_hydrolases_N"/>
</dbReference>
<dbReference type="GO" id="GO:0103068">
    <property type="term" value="F:leukotriene C4 gamma-glutamyl transferase activity"/>
    <property type="evidence" value="ECO:0007669"/>
    <property type="project" value="UniProtKB-EC"/>
</dbReference>
<evidence type="ECO:0000256" key="3">
    <source>
        <dbReference type="ARBA" id="ARBA00005115"/>
    </source>
</evidence>
<keyword evidence="5" id="KW-0645">Protease</keyword>
<organism evidence="15">
    <name type="scientific">Absidia glauca</name>
    <name type="common">Pin mould</name>
    <dbReference type="NCBI Taxonomy" id="4829"/>
    <lineage>
        <taxon>Eukaryota</taxon>
        <taxon>Fungi</taxon>
        <taxon>Fungi incertae sedis</taxon>
        <taxon>Mucoromycota</taxon>
        <taxon>Mucoromycotina</taxon>
        <taxon>Mucoromycetes</taxon>
        <taxon>Mucorales</taxon>
        <taxon>Cunninghamellaceae</taxon>
        <taxon>Absidia</taxon>
    </lineage>
</organism>
<evidence type="ECO:0000256" key="2">
    <source>
        <dbReference type="ARBA" id="ARBA00001089"/>
    </source>
</evidence>
<dbReference type="PANTHER" id="PTHR11686:SF9">
    <property type="entry name" value="RE13973P"/>
    <property type="match status" value="1"/>
</dbReference>
<feature type="transmembrane region" description="Helical" evidence="14">
    <location>
        <begin position="28"/>
        <end position="51"/>
    </location>
</feature>
<sequence>MADREPSHFDEESEPLLNAPKREGKKKVFLVLTAAAGLSLILIFFFCLVGGNHKDEGFKGRMVMGTHGGVAVEAEECSNVGVQILKQGGNAVDSAIASALCIGVINNHATGIGGGGFMLIRSPNGTFDVIDFREQAPAQAHEDMFTHDPMLAQIGALAIATPGEIRGFELAHQRHGQLEWHQLFEPAIRIARDGFIATSFMESRLKLAEEWIMASQTWMDVYAPNGTLAREGDLIRRPALATTLETIAKEGPDAFYKGPLAESMIRTIQENGGILTMDDLSAYKAIIRPTAHTYYHGRKITTATSPASGPVLLAMLNILERYNLYAQGETTLNTHRMLEAFKYGYAFRTEMGDPAYVHNQARMHELVSKDWASCVRQNLSDERTFPPPYYQPKYDHVEAHGTMHLSVVDEADGAVALTSTMNLLFGSRLMDPTTGVIFNDQMDDFSIPGTPNMFGLSPSKNNYVAPGKRPLSSITPVIVEHDKALELVLGGSGGSLITTSVMQVLLNALDYDKDLYTATESPRLHHQLIPNIVIMEDDANFRLMQTLNDRGHQTFVLPPELHVSAVQSVQRFPNGQVGAVSDPRKNGLAAAY</sequence>
<keyword evidence="6 13" id="KW-0808">Transferase</keyword>
<evidence type="ECO:0000256" key="8">
    <source>
        <dbReference type="ARBA" id="ARBA00023180"/>
    </source>
</evidence>
<dbReference type="GO" id="GO:0005886">
    <property type="term" value="C:plasma membrane"/>
    <property type="evidence" value="ECO:0007669"/>
    <property type="project" value="TreeGrafter"/>
</dbReference>
<dbReference type="NCBIfam" id="TIGR00066">
    <property type="entry name" value="g_glut_trans"/>
    <property type="match status" value="1"/>
</dbReference>
<proteinExistence type="inferred from homology"/>
<protein>
    <recommendedName>
        <fullName evidence="13">Glutathione hydrolase</fullName>
        <ecNumber evidence="13">2.3.2.2</ecNumber>
        <ecNumber evidence="13">3.4.19.13</ecNumber>
    </recommendedName>
    <alternativeName>
        <fullName evidence="13">Gamma-glutamyltransferase</fullName>
    </alternativeName>
    <alternativeName>
        <fullName evidence="13">Gamma-glutamyltranspeptidase</fullName>
    </alternativeName>
</protein>
<evidence type="ECO:0000256" key="4">
    <source>
        <dbReference type="ARBA" id="ARBA00009381"/>
    </source>
</evidence>
<dbReference type="EMBL" id="LT553527">
    <property type="protein sequence ID" value="SAM01341.1"/>
    <property type="molecule type" value="Genomic_DNA"/>
</dbReference>
<keyword evidence="14" id="KW-0472">Membrane</keyword>
<dbReference type="OMA" id="SFWPRTW"/>
<dbReference type="InterPro" id="IPR043138">
    <property type="entry name" value="GGT_lsub"/>
</dbReference>
<dbReference type="Proteomes" id="UP000078561">
    <property type="component" value="Unassembled WGS sequence"/>
</dbReference>
<evidence type="ECO:0000313" key="15">
    <source>
        <dbReference type="EMBL" id="SAM01341.1"/>
    </source>
</evidence>
<evidence type="ECO:0000256" key="13">
    <source>
        <dbReference type="RuleBase" id="RU368068"/>
    </source>
</evidence>
<evidence type="ECO:0000256" key="11">
    <source>
        <dbReference type="PIRSR" id="PIRSR600101-1"/>
    </source>
</evidence>
<name>A0A163JHH0_ABSGL</name>
<comment type="function">
    <text evidence="13">Cleaves the gamma-glutamyl peptide bond of glutathione and glutathione conjugates.</text>
</comment>
<dbReference type="Pfam" id="PF01019">
    <property type="entry name" value="G_glu_transpept"/>
    <property type="match status" value="1"/>
</dbReference>
<evidence type="ECO:0000256" key="12">
    <source>
        <dbReference type="PIRSR" id="PIRSR600101-2"/>
    </source>
</evidence>
<evidence type="ECO:0000256" key="10">
    <source>
        <dbReference type="ARBA" id="ARBA00047417"/>
    </source>
</evidence>
<dbReference type="GO" id="GO:0036374">
    <property type="term" value="F:glutathione hydrolase activity"/>
    <property type="evidence" value="ECO:0007669"/>
    <property type="project" value="UniProtKB-UniRule"/>
</dbReference>